<protein>
    <submittedName>
        <fullName evidence="3">Uncharacterized protein</fullName>
    </submittedName>
</protein>
<dbReference type="GO" id="GO:0007015">
    <property type="term" value="P:actin filament organization"/>
    <property type="evidence" value="ECO:0007669"/>
    <property type="project" value="TreeGrafter"/>
</dbReference>
<dbReference type="GO" id="GO:0051015">
    <property type="term" value="F:actin filament binding"/>
    <property type="evidence" value="ECO:0007669"/>
    <property type="project" value="TreeGrafter"/>
</dbReference>
<dbReference type="PROSITE" id="PS01052">
    <property type="entry name" value="CALPONIN_1"/>
    <property type="match status" value="1"/>
</dbReference>
<dbReference type="SUPFAM" id="SSF47576">
    <property type="entry name" value="Calponin-homology domain, CH-domain"/>
    <property type="match status" value="1"/>
</dbReference>
<dbReference type="Pfam" id="PF00402">
    <property type="entry name" value="Calponin"/>
    <property type="match status" value="1"/>
</dbReference>
<dbReference type="Proteomes" id="UP000827092">
    <property type="component" value="Unassembled WGS sequence"/>
</dbReference>
<accession>A0AAV6UWF6</accession>
<comment type="similarity">
    <text evidence="1">Belongs to the calponin family.</text>
</comment>
<evidence type="ECO:0000313" key="3">
    <source>
        <dbReference type="EMBL" id="KAG8188128.1"/>
    </source>
</evidence>
<comment type="caution">
    <text evidence="3">The sequence shown here is derived from an EMBL/GenBank/DDBJ whole genome shotgun (WGS) entry which is preliminary data.</text>
</comment>
<proteinExistence type="inferred from homology"/>
<dbReference type="InterPro" id="IPR036872">
    <property type="entry name" value="CH_dom_sf"/>
</dbReference>
<feature type="region of interest" description="Disordered" evidence="2">
    <location>
        <begin position="133"/>
        <end position="156"/>
    </location>
</feature>
<dbReference type="AlphaFoldDB" id="A0AAV6UWF6"/>
<dbReference type="GO" id="GO:0015629">
    <property type="term" value="C:actin cytoskeleton"/>
    <property type="evidence" value="ECO:0007669"/>
    <property type="project" value="TreeGrafter"/>
</dbReference>
<evidence type="ECO:0000313" key="4">
    <source>
        <dbReference type="Proteomes" id="UP000827092"/>
    </source>
</evidence>
<sequence length="156" mass="17266">MIKIDQPIEVDLGHCCSEAAISTGYGDFCAEINIAAQTRLVIEIAAKRDKQLEAEVLEWIQEILGEALPNGPYEEILRDGVILCKCSSTLECYLHPEFPGPFLGRGPNPADRNKREFTEDQLRMGETIIDLQYGTNKGANQSGQDFGNTNVQGTYD</sequence>
<dbReference type="InterPro" id="IPR000557">
    <property type="entry name" value="Calponin_repeat"/>
</dbReference>
<name>A0AAV6UWF6_9ARAC</name>
<evidence type="ECO:0000256" key="2">
    <source>
        <dbReference type="SAM" id="MobiDB-lite"/>
    </source>
</evidence>
<dbReference type="Gene3D" id="1.10.418.10">
    <property type="entry name" value="Calponin-like domain"/>
    <property type="match status" value="1"/>
</dbReference>
<gene>
    <name evidence="3" type="ORF">JTE90_029056</name>
</gene>
<evidence type="ECO:0000256" key="1">
    <source>
        <dbReference type="ARBA" id="ARBA00009631"/>
    </source>
</evidence>
<keyword evidence="4" id="KW-1185">Reference proteome</keyword>
<dbReference type="EMBL" id="JAFNEN010000248">
    <property type="protein sequence ID" value="KAG8188128.1"/>
    <property type="molecule type" value="Genomic_DNA"/>
</dbReference>
<reference evidence="3 4" key="1">
    <citation type="journal article" date="2022" name="Nat. Ecol. Evol.">
        <title>A masculinizing supergene underlies an exaggerated male reproductive morph in a spider.</title>
        <authorList>
            <person name="Hendrickx F."/>
            <person name="De Corte Z."/>
            <person name="Sonet G."/>
            <person name="Van Belleghem S.M."/>
            <person name="Kostlbacher S."/>
            <person name="Vangestel C."/>
        </authorList>
    </citation>
    <scope>NUCLEOTIDE SEQUENCE [LARGE SCALE GENOMIC DNA]</scope>
    <source>
        <tissue evidence="3">Whole body</tissue>
    </source>
</reference>
<dbReference type="PANTHER" id="PTHR47385:SF22">
    <property type="entry name" value="GH21596P"/>
    <property type="match status" value="1"/>
</dbReference>
<dbReference type="InterPro" id="IPR050606">
    <property type="entry name" value="Calponin-like"/>
</dbReference>
<organism evidence="3 4">
    <name type="scientific">Oedothorax gibbosus</name>
    <dbReference type="NCBI Taxonomy" id="931172"/>
    <lineage>
        <taxon>Eukaryota</taxon>
        <taxon>Metazoa</taxon>
        <taxon>Ecdysozoa</taxon>
        <taxon>Arthropoda</taxon>
        <taxon>Chelicerata</taxon>
        <taxon>Arachnida</taxon>
        <taxon>Araneae</taxon>
        <taxon>Araneomorphae</taxon>
        <taxon>Entelegynae</taxon>
        <taxon>Araneoidea</taxon>
        <taxon>Linyphiidae</taxon>
        <taxon>Erigoninae</taxon>
        <taxon>Oedothorax</taxon>
    </lineage>
</organism>
<dbReference type="PANTHER" id="PTHR47385">
    <property type="entry name" value="CALPONIN"/>
    <property type="match status" value="1"/>
</dbReference>